<accession>A0ABU0LLQ6</accession>
<proteinExistence type="predicted"/>
<comment type="caution">
    <text evidence="2">The sequence shown here is derived from an EMBL/GenBank/DDBJ whole genome shotgun (WGS) entry which is preliminary data.</text>
</comment>
<gene>
    <name evidence="2" type="ORF">QOZ99_000514</name>
</gene>
<dbReference type="EMBL" id="JAUSVR010000001">
    <property type="protein sequence ID" value="MDQ0509637.1"/>
    <property type="molecule type" value="Genomic_DNA"/>
</dbReference>
<evidence type="ECO:0000313" key="2">
    <source>
        <dbReference type="EMBL" id="MDQ0509637.1"/>
    </source>
</evidence>
<dbReference type="Proteomes" id="UP001235094">
    <property type="component" value="Unassembled WGS sequence"/>
</dbReference>
<dbReference type="RefSeq" id="WP_306888316.1">
    <property type="nucleotide sequence ID" value="NZ_JAUSVR010000001.1"/>
</dbReference>
<sequence>MRQRMMIAAAAALLMSGAAGSAALAQQRAAGEALQYAVERQCVIELRSYSDSERIELQNVCFNPRAVRISWGNGRVVDYCLNSAGDVRYVVKLSDNYRMTREQDILICR</sequence>
<feature type="chain" id="PRO_5046864319" evidence="1">
    <location>
        <begin position="22"/>
        <end position="109"/>
    </location>
</feature>
<evidence type="ECO:0000313" key="3">
    <source>
        <dbReference type="Proteomes" id="UP001235094"/>
    </source>
</evidence>
<keyword evidence="1" id="KW-0732">Signal</keyword>
<reference evidence="2 3" key="1">
    <citation type="submission" date="2023-07" db="EMBL/GenBank/DDBJ databases">
        <title>Genomic Encyclopedia of Type Strains, Phase IV (KMG-IV): sequencing the most valuable type-strain genomes for metagenomic binning, comparative biology and taxonomic classification.</title>
        <authorList>
            <person name="Goeker M."/>
        </authorList>
    </citation>
    <scope>NUCLEOTIDE SEQUENCE [LARGE SCALE GENOMIC DNA]</scope>
    <source>
        <strain evidence="2 3">DSM 15561</strain>
    </source>
</reference>
<organism evidence="2 3">
    <name type="scientific">Ancylobacter amanitiformis</name>
    <dbReference type="NCBI Taxonomy" id="217069"/>
    <lineage>
        <taxon>Bacteria</taxon>
        <taxon>Pseudomonadati</taxon>
        <taxon>Pseudomonadota</taxon>
        <taxon>Alphaproteobacteria</taxon>
        <taxon>Hyphomicrobiales</taxon>
        <taxon>Xanthobacteraceae</taxon>
        <taxon>Ancylobacter</taxon>
    </lineage>
</organism>
<name>A0ABU0LLQ6_9HYPH</name>
<feature type="signal peptide" evidence="1">
    <location>
        <begin position="1"/>
        <end position="21"/>
    </location>
</feature>
<evidence type="ECO:0000256" key="1">
    <source>
        <dbReference type="SAM" id="SignalP"/>
    </source>
</evidence>
<protein>
    <submittedName>
        <fullName evidence="2">Uncharacterized protein</fullName>
    </submittedName>
</protein>
<keyword evidence="3" id="KW-1185">Reference proteome</keyword>